<reference evidence="2" key="1">
    <citation type="submission" date="2022-01" db="EMBL/GenBank/DDBJ databases">
        <authorList>
            <person name="King R."/>
        </authorList>
    </citation>
    <scope>NUCLEOTIDE SEQUENCE</scope>
</reference>
<feature type="region of interest" description="Disordered" evidence="1">
    <location>
        <begin position="144"/>
        <end position="167"/>
    </location>
</feature>
<dbReference type="EMBL" id="OV651821">
    <property type="protein sequence ID" value="CAH1115164.1"/>
    <property type="molecule type" value="Genomic_DNA"/>
</dbReference>
<name>A0A9P0DAY8_9CUCU</name>
<dbReference type="Proteomes" id="UP001153636">
    <property type="component" value="Chromosome 9"/>
</dbReference>
<accession>A0A9P0DAY8</accession>
<proteinExistence type="predicted"/>
<organism evidence="2 3">
    <name type="scientific">Psylliodes chrysocephalus</name>
    <dbReference type="NCBI Taxonomy" id="3402493"/>
    <lineage>
        <taxon>Eukaryota</taxon>
        <taxon>Metazoa</taxon>
        <taxon>Ecdysozoa</taxon>
        <taxon>Arthropoda</taxon>
        <taxon>Hexapoda</taxon>
        <taxon>Insecta</taxon>
        <taxon>Pterygota</taxon>
        <taxon>Neoptera</taxon>
        <taxon>Endopterygota</taxon>
        <taxon>Coleoptera</taxon>
        <taxon>Polyphaga</taxon>
        <taxon>Cucujiformia</taxon>
        <taxon>Chrysomeloidea</taxon>
        <taxon>Chrysomelidae</taxon>
        <taxon>Galerucinae</taxon>
        <taxon>Alticini</taxon>
        <taxon>Psylliodes</taxon>
    </lineage>
</organism>
<dbReference type="OrthoDB" id="6766923at2759"/>
<evidence type="ECO:0000256" key="1">
    <source>
        <dbReference type="SAM" id="MobiDB-lite"/>
    </source>
</evidence>
<sequence>MPKLSKREEKKMKNQNLLRKILELKNEHFGQFSTTITKESRITAWINVRDYAVSIGLIGRDKEFCYVRDATWPNLRSRTMTKIDKSNKTGAQGGPESKLDDTDKQVIEIIGKKSPVVQGIGVPDLMETVSEVIDITEDFSYSMSNENDDKGTTKSKCSFQQSSCRGN</sequence>
<gene>
    <name evidence="2" type="ORF">PSYICH_LOCUS15390</name>
</gene>
<dbReference type="AlphaFoldDB" id="A0A9P0DAY8"/>
<evidence type="ECO:0000313" key="2">
    <source>
        <dbReference type="EMBL" id="CAH1115164.1"/>
    </source>
</evidence>
<evidence type="ECO:0000313" key="3">
    <source>
        <dbReference type="Proteomes" id="UP001153636"/>
    </source>
</evidence>
<feature type="compositionally biased region" description="Polar residues" evidence="1">
    <location>
        <begin position="154"/>
        <end position="167"/>
    </location>
</feature>
<keyword evidence="3" id="KW-1185">Reference proteome</keyword>
<protein>
    <submittedName>
        <fullName evidence="2">Uncharacterized protein</fullName>
    </submittedName>
</protein>